<evidence type="ECO:0000313" key="1">
    <source>
        <dbReference type="EMBL" id="KTT14760.1"/>
    </source>
</evidence>
<dbReference type="Gene3D" id="1.25.40.380">
    <property type="entry name" value="Protein of unknown function DUF1810"/>
    <property type="match status" value="1"/>
</dbReference>
<dbReference type="AlphaFoldDB" id="A0A147GMR1"/>
<dbReference type="PATRIC" id="fig|433924.3.peg.1616"/>
<dbReference type="Proteomes" id="UP000072741">
    <property type="component" value="Unassembled WGS sequence"/>
</dbReference>
<keyword evidence="2" id="KW-1185">Reference proteome</keyword>
<protein>
    <submittedName>
        <fullName evidence="1">Calpastatin</fullName>
    </submittedName>
</protein>
<proteinExistence type="predicted"/>
<dbReference type="Pfam" id="PF08837">
    <property type="entry name" value="DUF1810"/>
    <property type="match status" value="1"/>
</dbReference>
<dbReference type="InterPro" id="IPR036287">
    <property type="entry name" value="Rv1873-like_sf"/>
</dbReference>
<dbReference type="SUPFAM" id="SSF140736">
    <property type="entry name" value="Rv1873-like"/>
    <property type="match status" value="1"/>
</dbReference>
<name>A0A147GMR1_9BURK</name>
<sequence>MDPAADGAQAPQRFDLARFVDAQAPVYAQVREELAAGRKRTHWMWFVFPQIAGLGHSAMAQRYAIGSRAEAAAYLAHPVLGGRLRECSALVLSAHGPAIADILGPPDDLKFRSCMTLFDAVAPAGETLFAQCLQRFFGGEPDAATLARLD</sequence>
<dbReference type="OrthoDB" id="9801870at2"/>
<accession>A0A147GMR1</accession>
<dbReference type="InterPro" id="IPR014937">
    <property type="entry name" value="DUF1810"/>
</dbReference>
<gene>
    <name evidence="1" type="ORF">NS331_22500</name>
</gene>
<comment type="caution">
    <text evidence="1">The sequence shown here is derived from an EMBL/GenBank/DDBJ whole genome shotgun (WGS) entry which is preliminary data.</text>
</comment>
<dbReference type="PIRSF" id="PIRSF008546">
    <property type="entry name" value="UCP008546"/>
    <property type="match status" value="1"/>
</dbReference>
<reference evidence="1 2" key="1">
    <citation type="journal article" date="2016" name="Front. Microbiol.">
        <title>Genomic Resource of Rice Seed Associated Bacteria.</title>
        <authorList>
            <person name="Midha S."/>
            <person name="Bansal K."/>
            <person name="Sharma S."/>
            <person name="Kumar N."/>
            <person name="Patil P.P."/>
            <person name="Chaudhry V."/>
            <person name="Patil P.B."/>
        </authorList>
    </citation>
    <scope>NUCLEOTIDE SEQUENCE [LARGE SCALE GENOMIC DNA]</scope>
    <source>
        <strain evidence="1 2">NS331</strain>
    </source>
</reference>
<dbReference type="RefSeq" id="WP_058644161.1">
    <property type="nucleotide sequence ID" value="NZ_LDSL01000171.1"/>
</dbReference>
<evidence type="ECO:0000313" key="2">
    <source>
        <dbReference type="Proteomes" id="UP000072741"/>
    </source>
</evidence>
<dbReference type="EMBL" id="LDSL01000171">
    <property type="protein sequence ID" value="KTT14760.1"/>
    <property type="molecule type" value="Genomic_DNA"/>
</dbReference>
<organism evidence="1 2">
    <name type="scientific">Pseudacidovorax intermedius</name>
    <dbReference type="NCBI Taxonomy" id="433924"/>
    <lineage>
        <taxon>Bacteria</taxon>
        <taxon>Pseudomonadati</taxon>
        <taxon>Pseudomonadota</taxon>
        <taxon>Betaproteobacteria</taxon>
        <taxon>Burkholderiales</taxon>
        <taxon>Comamonadaceae</taxon>
        <taxon>Pseudacidovorax</taxon>
    </lineage>
</organism>